<keyword evidence="1" id="KW-0732">Signal</keyword>
<gene>
    <name evidence="2" type="ORF">CJD36_016585</name>
</gene>
<feature type="chain" id="PRO_5015727387" evidence="1">
    <location>
        <begin position="21"/>
        <end position="257"/>
    </location>
</feature>
<evidence type="ECO:0000256" key="1">
    <source>
        <dbReference type="SAM" id="SignalP"/>
    </source>
</evidence>
<dbReference type="AlphaFoldDB" id="A0A2S7SU94"/>
<name>A0A2S7SU94_9BACT</name>
<feature type="signal peptide" evidence="1">
    <location>
        <begin position="1"/>
        <end position="20"/>
    </location>
</feature>
<evidence type="ECO:0000313" key="2">
    <source>
        <dbReference type="EMBL" id="PQJ10298.1"/>
    </source>
</evidence>
<keyword evidence="3" id="KW-1185">Reference proteome</keyword>
<dbReference type="Proteomes" id="UP000239872">
    <property type="component" value="Unassembled WGS sequence"/>
</dbReference>
<reference evidence="2 3" key="1">
    <citation type="submission" date="2018-01" db="EMBL/GenBank/DDBJ databases">
        <title>A novel member of the phylum Bacteroidetes isolated from glacier ice.</title>
        <authorList>
            <person name="Liu Q."/>
            <person name="Xin Y.-H."/>
        </authorList>
    </citation>
    <scope>NUCLEOTIDE SEQUENCE [LARGE SCALE GENOMIC DNA]</scope>
    <source>
        <strain evidence="2 3">RB1R16</strain>
    </source>
</reference>
<dbReference type="OrthoDB" id="668891at2"/>
<organism evidence="2 3">
    <name type="scientific">Flavipsychrobacter stenotrophus</name>
    <dbReference type="NCBI Taxonomy" id="2077091"/>
    <lineage>
        <taxon>Bacteria</taxon>
        <taxon>Pseudomonadati</taxon>
        <taxon>Bacteroidota</taxon>
        <taxon>Chitinophagia</taxon>
        <taxon>Chitinophagales</taxon>
        <taxon>Chitinophagaceae</taxon>
        <taxon>Flavipsychrobacter</taxon>
    </lineage>
</organism>
<accession>A0A2S7SU94</accession>
<dbReference type="RefSeq" id="WP_105040307.1">
    <property type="nucleotide sequence ID" value="NZ_PPSL01000004.1"/>
</dbReference>
<protein>
    <submittedName>
        <fullName evidence="2">Uncharacterized protein</fullName>
    </submittedName>
</protein>
<sequence length="257" mass="29581">MTKKIILSILTIGMCATAFYSCRKTNSNTGDQTLNYFPLQFGKTVTYNVDSIIYDDANCTQRESRTQLKYAITDTFRDSKKRLSYIMDVFSRPHDGAVWQKARVITITPAIVAPTTTTPPPNTPTNSLIFSEIGVQFIRLEFPIVEGNTWKGNALVPVLDTDYAYFNNWNYVYQNVYSSFNTGFMNFDNTVTVLENNESVYNPQLDTTQYAYRTYAKEVYGYNVGMVYKEWTHYIYHPNHSTCVKGYTVIMRAIDHN</sequence>
<proteinExistence type="predicted"/>
<evidence type="ECO:0000313" key="3">
    <source>
        <dbReference type="Proteomes" id="UP000239872"/>
    </source>
</evidence>
<dbReference type="EMBL" id="PPSL01000004">
    <property type="protein sequence ID" value="PQJ10298.1"/>
    <property type="molecule type" value="Genomic_DNA"/>
</dbReference>
<dbReference type="PROSITE" id="PS51257">
    <property type="entry name" value="PROKAR_LIPOPROTEIN"/>
    <property type="match status" value="1"/>
</dbReference>
<comment type="caution">
    <text evidence="2">The sequence shown here is derived from an EMBL/GenBank/DDBJ whole genome shotgun (WGS) entry which is preliminary data.</text>
</comment>